<organism evidence="2 3">
    <name type="scientific">Candidatus Methanoperedens nitratireducens</name>
    <dbReference type="NCBI Taxonomy" id="1392998"/>
    <lineage>
        <taxon>Archaea</taxon>
        <taxon>Methanobacteriati</taxon>
        <taxon>Methanobacteriota</taxon>
        <taxon>Stenosarchaea group</taxon>
        <taxon>Methanomicrobia</taxon>
        <taxon>Methanosarcinales</taxon>
        <taxon>ANME-2 cluster</taxon>
        <taxon>Candidatus Methanoperedentaceae</taxon>
        <taxon>Candidatus Methanoperedens</taxon>
    </lineage>
</organism>
<comment type="caution">
    <text evidence="2">The sequence shown here is derived from an EMBL/GenBank/DDBJ whole genome shotgun (WGS) entry which is preliminary data.</text>
</comment>
<feature type="transmembrane region" description="Helical" evidence="1">
    <location>
        <begin position="36"/>
        <end position="59"/>
    </location>
</feature>
<dbReference type="AlphaFoldDB" id="A0A062V7C1"/>
<keyword evidence="3" id="KW-1185">Reference proteome</keyword>
<keyword evidence="1" id="KW-1133">Transmembrane helix</keyword>
<evidence type="ECO:0000313" key="3">
    <source>
        <dbReference type="Proteomes" id="UP000027153"/>
    </source>
</evidence>
<name>A0A062V7C1_9EURY</name>
<accession>A0A062V7C1</accession>
<dbReference type="RefSeq" id="WP_048091788.1">
    <property type="nucleotide sequence ID" value="NZ_JMIY01000005.1"/>
</dbReference>
<gene>
    <name evidence="2" type="ORF">ANME2D_02420</name>
</gene>
<evidence type="ECO:0000313" key="2">
    <source>
        <dbReference type="EMBL" id="KCZ71684.1"/>
    </source>
</evidence>
<dbReference type="Proteomes" id="UP000027153">
    <property type="component" value="Unassembled WGS sequence"/>
</dbReference>
<sequence>MDNININIKTLRYLFYASLVIVVLADFFIHREKIEFFWDAIPGFSALYGLVSSILLIIVSKAIGHKLLLRKEDYYD</sequence>
<keyword evidence="1" id="KW-0472">Membrane</keyword>
<dbReference type="EMBL" id="JMIY01000005">
    <property type="protein sequence ID" value="KCZ71684.1"/>
    <property type="molecule type" value="Genomic_DNA"/>
</dbReference>
<reference evidence="2 3" key="1">
    <citation type="journal article" date="2013" name="Nature">
        <title>Anaerobic oxidation of methane coupled to nitrate reduction in a novel archaeal lineage.</title>
        <authorList>
            <person name="Haroon M.F."/>
            <person name="Hu S."/>
            <person name="Shi Y."/>
            <person name="Imelfort M."/>
            <person name="Keller J."/>
            <person name="Hugenholtz P."/>
            <person name="Yuan Z."/>
            <person name="Tyson G.W."/>
        </authorList>
    </citation>
    <scope>NUCLEOTIDE SEQUENCE [LARGE SCALE GENOMIC DNA]</scope>
    <source>
        <strain evidence="2 3">ANME-2d</strain>
    </source>
</reference>
<protein>
    <submittedName>
        <fullName evidence="2">Uncharacterized protein</fullName>
    </submittedName>
</protein>
<keyword evidence="1" id="KW-0812">Transmembrane</keyword>
<dbReference type="OrthoDB" id="379840at2157"/>
<feature type="transmembrane region" description="Helical" evidence="1">
    <location>
        <begin position="12"/>
        <end position="30"/>
    </location>
</feature>
<evidence type="ECO:0000256" key="1">
    <source>
        <dbReference type="SAM" id="Phobius"/>
    </source>
</evidence>
<proteinExistence type="predicted"/>